<comment type="caution">
    <text evidence="1">The sequence shown here is derived from an EMBL/GenBank/DDBJ whole genome shotgun (WGS) entry which is preliminary data.</text>
</comment>
<sequence>MHGMESGKKKKTAGVVALVTAMVVLQLVAGPPTAMAARALQAHPEGPGEMVVGRVLRSAKIAVERLILKPPVGDAYCGGETCYFLSCSESGCRCMYPYCWYML</sequence>
<organism evidence="1 2">
    <name type="scientific">Panicum virgatum</name>
    <name type="common">Blackwell switchgrass</name>
    <dbReference type="NCBI Taxonomy" id="38727"/>
    <lineage>
        <taxon>Eukaryota</taxon>
        <taxon>Viridiplantae</taxon>
        <taxon>Streptophyta</taxon>
        <taxon>Embryophyta</taxon>
        <taxon>Tracheophyta</taxon>
        <taxon>Spermatophyta</taxon>
        <taxon>Magnoliopsida</taxon>
        <taxon>Liliopsida</taxon>
        <taxon>Poales</taxon>
        <taxon>Poaceae</taxon>
        <taxon>PACMAD clade</taxon>
        <taxon>Panicoideae</taxon>
        <taxon>Panicodae</taxon>
        <taxon>Paniceae</taxon>
        <taxon>Panicinae</taxon>
        <taxon>Panicum</taxon>
        <taxon>Panicum sect. Hiantes</taxon>
    </lineage>
</organism>
<reference evidence="1" key="1">
    <citation type="submission" date="2020-05" db="EMBL/GenBank/DDBJ databases">
        <title>WGS assembly of Panicum virgatum.</title>
        <authorList>
            <person name="Lovell J.T."/>
            <person name="Jenkins J."/>
            <person name="Shu S."/>
            <person name="Juenger T.E."/>
            <person name="Schmutz J."/>
        </authorList>
    </citation>
    <scope>NUCLEOTIDE SEQUENCE</scope>
    <source>
        <strain evidence="1">AP13</strain>
    </source>
</reference>
<protein>
    <recommendedName>
        <fullName evidence="3">Conotoxin</fullName>
    </recommendedName>
</protein>
<proteinExistence type="predicted"/>
<name>A0A8T0PMD0_PANVG</name>
<gene>
    <name evidence="1" type="ORF">PVAP13_8KG388101</name>
</gene>
<evidence type="ECO:0000313" key="1">
    <source>
        <dbReference type="EMBL" id="KAG2563093.1"/>
    </source>
</evidence>
<dbReference type="AlphaFoldDB" id="A0A8T0PMD0"/>
<keyword evidence="2" id="KW-1185">Reference proteome</keyword>
<evidence type="ECO:0000313" key="2">
    <source>
        <dbReference type="Proteomes" id="UP000823388"/>
    </source>
</evidence>
<dbReference type="EMBL" id="CM029051">
    <property type="protein sequence ID" value="KAG2563093.1"/>
    <property type="molecule type" value="Genomic_DNA"/>
</dbReference>
<evidence type="ECO:0008006" key="3">
    <source>
        <dbReference type="Google" id="ProtNLM"/>
    </source>
</evidence>
<accession>A0A8T0PMD0</accession>
<dbReference type="Proteomes" id="UP000823388">
    <property type="component" value="Chromosome 8K"/>
</dbReference>